<dbReference type="AlphaFoldDB" id="A0A9X9BTH1"/>
<accession>A0A9X9BTH1</accession>
<dbReference type="InterPro" id="IPR050557">
    <property type="entry name" value="RTX_toxin/Mannuronan_C5-epim"/>
</dbReference>
<dbReference type="EMBL" id="VFEQ01000005">
    <property type="protein sequence ID" value="TWR60592.1"/>
    <property type="molecule type" value="Genomic_DNA"/>
</dbReference>
<keyword evidence="3" id="KW-0106">Calcium</keyword>
<dbReference type="Pfam" id="PF00353">
    <property type="entry name" value="HemolysinCabind"/>
    <property type="match status" value="2"/>
</dbReference>
<dbReference type="PANTHER" id="PTHR38340">
    <property type="entry name" value="S-LAYER PROTEIN"/>
    <property type="match status" value="1"/>
</dbReference>
<evidence type="ECO:0000313" key="5">
    <source>
        <dbReference type="EMBL" id="TWR60592.1"/>
    </source>
</evidence>
<dbReference type="InterPro" id="IPR011049">
    <property type="entry name" value="Serralysin-like_metalloprot_C"/>
</dbReference>
<name>A0A9X9BTH1_PSEMA</name>
<comment type="caution">
    <text evidence="5">The sequence shown here is derived from an EMBL/GenBank/DDBJ whole genome shotgun (WGS) entry which is preliminary data.</text>
</comment>
<proteinExistence type="predicted"/>
<dbReference type="Proteomes" id="UP000316123">
    <property type="component" value="Unassembled WGS sequence"/>
</dbReference>
<comment type="subcellular location">
    <subcellularLocation>
        <location evidence="1">Secreted</location>
    </subcellularLocation>
</comment>
<dbReference type="InterPro" id="IPR028208">
    <property type="entry name" value="Effector_pro_NleD-like"/>
</dbReference>
<evidence type="ECO:0000256" key="2">
    <source>
        <dbReference type="ARBA" id="ARBA00022525"/>
    </source>
</evidence>
<reference evidence="5 6" key="1">
    <citation type="submission" date="2019-06" db="EMBL/GenBank/DDBJ databases">
        <title>Pseudomonas bimorpha sp. nov. isolated from bovine raw milk and skim milk concentrate.</title>
        <authorList>
            <person name="Hofmann K."/>
            <person name="Huptas C."/>
            <person name="Doll E."/>
            <person name="Scherer S."/>
            <person name="Wenning M."/>
        </authorList>
    </citation>
    <scope>NUCLEOTIDE SEQUENCE [LARGE SCALE GENOMIC DNA]</scope>
    <source>
        <strain evidence="5 6">DSM 13124</strain>
    </source>
</reference>
<dbReference type="InterPro" id="IPR001343">
    <property type="entry name" value="Hemolysn_Ca-bd"/>
</dbReference>
<gene>
    <name evidence="5" type="ORF">FIV41_10300</name>
</gene>
<sequence>MTISASMPVLTNYTNSPSPATPEPPVHIKYKRPDSDALTPSSRPSPEVALGHKSYVNSEVLFQDKHVKISQEVEFSAAQNGDVGTIFSQIVLETGNRADRVNITRTSDGKLLATVNDKAYTLELLNRPELGMVQPLYIKTHGGNDCVVVAPDVTTPIRIDLGDGDDYARGGGGTTQIKGGAGDDFIEMGKGRGVASGGEGNDTLVAGSGSSALYGGNGNDRLQALEGPVGRIVHMDGGRGHDFMIAKNGHTVMHGGGGDNLMVSLGSSVIYTGRGHNNVRSHHDNTVIYAKPSDNVIRSLSSRRFDVTPSDAGKTAYLVEGSAEFRQRVEDDLELLRMSPIGQQSLKKEDELAARNNAPVTLRELDTRDDMTYGFNTQAIQRYLQAGGDVESLTDSQLGYIVEGEPGETADLGTINYNPMYMYDDRSPPITSLAHERGHAFAGATGQNLKGETATPDTHQEREPNIERQAIGLQTAVPPVDFDGDPSTAKTTTNPREFTENGLKEEMGLPLRKRVYTTKRA</sequence>
<dbReference type="GO" id="GO:0005509">
    <property type="term" value="F:calcium ion binding"/>
    <property type="evidence" value="ECO:0007669"/>
    <property type="project" value="InterPro"/>
</dbReference>
<evidence type="ECO:0000313" key="6">
    <source>
        <dbReference type="Proteomes" id="UP000316123"/>
    </source>
</evidence>
<evidence type="ECO:0000256" key="1">
    <source>
        <dbReference type="ARBA" id="ARBA00004613"/>
    </source>
</evidence>
<dbReference type="PANTHER" id="PTHR38340:SF1">
    <property type="entry name" value="S-LAYER PROTEIN"/>
    <property type="match status" value="1"/>
</dbReference>
<keyword evidence="2" id="KW-0964">Secreted</keyword>
<feature type="compositionally biased region" description="Polar residues" evidence="4">
    <location>
        <begin position="1"/>
        <end position="18"/>
    </location>
</feature>
<dbReference type="GO" id="GO:0005576">
    <property type="term" value="C:extracellular region"/>
    <property type="evidence" value="ECO:0007669"/>
    <property type="project" value="UniProtKB-SubCell"/>
</dbReference>
<dbReference type="RefSeq" id="WP_083381319.1">
    <property type="nucleotide sequence ID" value="NZ_FNSU01000001.1"/>
</dbReference>
<dbReference type="Pfam" id="PF14891">
    <property type="entry name" value="Peptidase_M91"/>
    <property type="match status" value="1"/>
</dbReference>
<evidence type="ECO:0000256" key="4">
    <source>
        <dbReference type="SAM" id="MobiDB-lite"/>
    </source>
</evidence>
<protein>
    <recommendedName>
        <fullName evidence="7">Hemolysin</fullName>
    </recommendedName>
</protein>
<dbReference type="PRINTS" id="PR00313">
    <property type="entry name" value="CABNDNGRPT"/>
</dbReference>
<organism evidence="5 6">
    <name type="scientific">Pseudomonas marginalis</name>
    <name type="common">Pseudomonas panacis</name>
    <dbReference type="NCBI Taxonomy" id="298"/>
    <lineage>
        <taxon>Bacteria</taxon>
        <taxon>Pseudomonadati</taxon>
        <taxon>Pseudomonadota</taxon>
        <taxon>Gammaproteobacteria</taxon>
        <taxon>Pseudomonadales</taxon>
        <taxon>Pseudomonadaceae</taxon>
        <taxon>Pseudomonas</taxon>
    </lineage>
</organism>
<dbReference type="OrthoDB" id="7020460at2"/>
<feature type="region of interest" description="Disordered" evidence="4">
    <location>
        <begin position="1"/>
        <end position="24"/>
    </location>
</feature>
<feature type="region of interest" description="Disordered" evidence="4">
    <location>
        <begin position="477"/>
        <end position="502"/>
    </location>
</feature>
<dbReference type="SUPFAM" id="SSF51120">
    <property type="entry name" value="beta-Roll"/>
    <property type="match status" value="1"/>
</dbReference>
<dbReference type="Gene3D" id="2.160.20.160">
    <property type="match status" value="1"/>
</dbReference>
<evidence type="ECO:0008006" key="7">
    <source>
        <dbReference type="Google" id="ProtNLM"/>
    </source>
</evidence>
<evidence type="ECO:0000256" key="3">
    <source>
        <dbReference type="ARBA" id="ARBA00022837"/>
    </source>
</evidence>